<dbReference type="Proteomes" id="UP000644192">
    <property type="component" value="Unassembled WGS sequence"/>
</dbReference>
<gene>
    <name evidence="3" type="ORF">GUL26_32305</name>
    <name evidence="2" type="ORF">PAERUG_P19_London_7_VIM_2_05_10_04452</name>
</gene>
<reference evidence="4" key="2">
    <citation type="submission" date="2015-06" db="EMBL/GenBank/DDBJ databases">
        <authorList>
            <person name="Radhakrishnan Rajesh"/>
            <person name="Underwood Anthony"/>
            <person name="Al-Shahib Ali"/>
        </authorList>
    </citation>
    <scope>NUCLEOTIDE SEQUENCE [LARGE SCALE GENOMIC DNA]</scope>
    <source>
        <strain evidence="4">P19_London_7_VIM_2_05_10</strain>
    </source>
</reference>
<reference evidence="2" key="1">
    <citation type="submission" date="2015-06" db="EMBL/GenBank/DDBJ databases">
        <authorList>
            <person name="Radhakrishnan R."/>
            <person name="Underwood A."/>
            <person name="Al-Shahib A."/>
        </authorList>
    </citation>
    <scope>NUCLEOTIDE SEQUENCE</scope>
    <source>
        <strain evidence="2">P19_London_7_VIM_2_05_10</strain>
    </source>
</reference>
<evidence type="ECO:0000256" key="1">
    <source>
        <dbReference type="SAM" id="MobiDB-lite"/>
    </source>
</evidence>
<feature type="region of interest" description="Disordered" evidence="1">
    <location>
        <begin position="1"/>
        <end position="28"/>
    </location>
</feature>
<evidence type="ECO:0000313" key="4">
    <source>
        <dbReference type="Proteomes" id="UP000045039"/>
    </source>
</evidence>
<dbReference type="Gene3D" id="2.60.200.60">
    <property type="match status" value="2"/>
</dbReference>
<dbReference type="AlphaFoldDB" id="A0A0F6RUK8"/>
<evidence type="ECO:0000313" key="5">
    <source>
        <dbReference type="Proteomes" id="UP000644192"/>
    </source>
</evidence>
<name>A0A0F6RUK8_PSEAI</name>
<dbReference type="EMBL" id="CVVU01000222">
    <property type="protein sequence ID" value="CRP43552.1"/>
    <property type="molecule type" value="Genomic_DNA"/>
</dbReference>
<organism evidence="3 5">
    <name type="scientific">Pseudomonas aeruginosa</name>
    <dbReference type="NCBI Taxonomy" id="287"/>
    <lineage>
        <taxon>Bacteria</taxon>
        <taxon>Pseudomonadati</taxon>
        <taxon>Pseudomonadota</taxon>
        <taxon>Gammaproteobacteria</taxon>
        <taxon>Pseudomonadales</taxon>
        <taxon>Pseudomonadaceae</taxon>
        <taxon>Pseudomonas</taxon>
    </lineage>
</organism>
<evidence type="ECO:0000313" key="3">
    <source>
        <dbReference type="EMBL" id="MZZ16954.1"/>
    </source>
</evidence>
<dbReference type="CDD" id="cd14743">
    <property type="entry name" value="PAAR_CT_1"/>
    <property type="match status" value="1"/>
</dbReference>
<reference evidence="3" key="3">
    <citation type="submission" date="2020-01" db="EMBL/GenBank/DDBJ databases">
        <title>Bacteria Cultured from War Wounds Associated with the Conflict in Eastern Ukraine.</title>
        <authorList>
            <person name="Snesrud E."/>
            <person name="Galac M.R."/>
            <person name="Mc Gann P."/>
            <person name="Valentine K."/>
            <person name="Viacheslav K."/>
        </authorList>
    </citation>
    <scope>NUCLEOTIDE SEQUENCE</scope>
    <source>
        <strain evidence="3">VNMU148</strain>
    </source>
</reference>
<dbReference type="Proteomes" id="UP000045039">
    <property type="component" value="Unassembled WGS sequence"/>
</dbReference>
<protein>
    <submittedName>
        <fullName evidence="2">PAAR motif</fullName>
    </submittedName>
    <submittedName>
        <fullName evidence="3">Rhs element Vgr protein</fullName>
    </submittedName>
</protein>
<dbReference type="EMBL" id="WXZT01000038">
    <property type="protein sequence ID" value="MZZ16954.1"/>
    <property type="molecule type" value="Genomic_DNA"/>
</dbReference>
<dbReference type="InterPro" id="IPR008727">
    <property type="entry name" value="PAAR_motif"/>
</dbReference>
<evidence type="ECO:0000313" key="2">
    <source>
        <dbReference type="EMBL" id="CRP43552.1"/>
    </source>
</evidence>
<dbReference type="RefSeq" id="WP_010793873.1">
    <property type="nucleotide sequence ID" value="NZ_BSAO01000055.1"/>
</dbReference>
<proteinExistence type="predicted"/>
<accession>A0A0F6RUK8</accession>
<sequence length="172" mass="17597">MSGKPAARVTDPTTCPVPGHGSNPIVQGSPDVVFDGLPAARQGDASACGSPMISAVSSTVLINGLPAVTLGSIGAHGNVVIGGSGTVLIGDVFTPAPRAPALPPNRNGVPCSGRFQLIDHETGKPVAGRRVRVWSSGGWNAFDTTDADGMTSWIERPTAEILYIDLVQRCDA</sequence>
<dbReference type="Pfam" id="PF05488">
    <property type="entry name" value="PAAR_motif"/>
    <property type="match status" value="1"/>
</dbReference>
<comment type="caution">
    <text evidence="3">The sequence shown here is derived from an EMBL/GenBank/DDBJ whole genome shotgun (WGS) entry which is preliminary data.</text>
</comment>